<accession>A0A540WNS6</accession>
<dbReference type="EMBL" id="VIFM01000282">
    <property type="protein sequence ID" value="TQF10084.1"/>
    <property type="molecule type" value="Genomic_DNA"/>
</dbReference>
<feature type="chain" id="PRO_5022030156" evidence="1">
    <location>
        <begin position="24"/>
        <end position="199"/>
    </location>
</feature>
<feature type="signal peptide" evidence="1">
    <location>
        <begin position="1"/>
        <end position="23"/>
    </location>
</feature>
<proteinExistence type="predicted"/>
<name>A0A540WNS6_9BACT</name>
<protein>
    <submittedName>
        <fullName evidence="2">Porin family protein</fullName>
    </submittedName>
</protein>
<dbReference type="OrthoDB" id="5517457at2"/>
<evidence type="ECO:0000313" key="2">
    <source>
        <dbReference type="EMBL" id="TQF10084.1"/>
    </source>
</evidence>
<evidence type="ECO:0000256" key="1">
    <source>
        <dbReference type="SAM" id="SignalP"/>
    </source>
</evidence>
<gene>
    <name evidence="2" type="ORF">FJV41_41285</name>
</gene>
<evidence type="ECO:0000313" key="3">
    <source>
        <dbReference type="Proteomes" id="UP000315369"/>
    </source>
</evidence>
<keyword evidence="1" id="KW-0732">Signal</keyword>
<dbReference type="RefSeq" id="WP_141648121.1">
    <property type="nucleotide sequence ID" value="NZ_VIFM01000282.1"/>
</dbReference>
<sequence length="199" mass="20699">MVLPIWRAGVLLATLGWAAPSLAKDTQVRKQQQPAPFFGAPGLTVRGGVTAYTGDLGMETDVGTFLGLQADAQLLPAVGLELGYEGSANGFADIDNATLWRHNLGALAKVGPTVRENWKPFLGAGVGVSYLDATSEANARQFDDTFLAEVPLTAGVEYRYNGVTAGARATYRVFAGGGDFAPGADGDLFSAGLSLGGRF</sequence>
<organism evidence="2 3">
    <name type="scientific">Myxococcus llanfairpwllgwyngyllgogerychwyrndrobwllllantysiliogogogochensis</name>
    <dbReference type="NCBI Taxonomy" id="2590453"/>
    <lineage>
        <taxon>Bacteria</taxon>
        <taxon>Pseudomonadati</taxon>
        <taxon>Myxococcota</taxon>
        <taxon>Myxococcia</taxon>
        <taxon>Myxococcales</taxon>
        <taxon>Cystobacterineae</taxon>
        <taxon>Myxococcaceae</taxon>
        <taxon>Myxococcus</taxon>
    </lineage>
</organism>
<dbReference type="AlphaFoldDB" id="A0A540WNS6"/>
<comment type="caution">
    <text evidence="2">The sequence shown here is derived from an EMBL/GenBank/DDBJ whole genome shotgun (WGS) entry which is preliminary data.</text>
</comment>
<dbReference type="InterPro" id="IPR011250">
    <property type="entry name" value="OMP/PagP_B-barrel"/>
</dbReference>
<dbReference type="Proteomes" id="UP000315369">
    <property type="component" value="Unassembled WGS sequence"/>
</dbReference>
<reference evidence="2 3" key="1">
    <citation type="submission" date="2019-06" db="EMBL/GenBank/DDBJ databases">
        <authorList>
            <person name="Livingstone P."/>
            <person name="Whitworth D."/>
        </authorList>
    </citation>
    <scope>NUCLEOTIDE SEQUENCE [LARGE SCALE GENOMIC DNA]</scope>
    <source>
        <strain evidence="2 3">AM401</strain>
    </source>
</reference>
<keyword evidence="3" id="KW-1185">Reference proteome</keyword>
<dbReference type="SUPFAM" id="SSF56925">
    <property type="entry name" value="OMPA-like"/>
    <property type="match status" value="1"/>
</dbReference>
<dbReference type="Gene3D" id="2.40.160.20">
    <property type="match status" value="1"/>
</dbReference>